<feature type="compositionally biased region" description="Basic and acidic residues" evidence="2">
    <location>
        <begin position="82"/>
        <end position="96"/>
    </location>
</feature>
<dbReference type="PANTHER" id="PTHR35502">
    <property type="entry name" value="PROTEIN MICROTUBULE BINDING PROTEIN 2C"/>
    <property type="match status" value="1"/>
</dbReference>
<dbReference type="GO" id="GO:0010497">
    <property type="term" value="P:plasmodesmata-mediated intercellular transport"/>
    <property type="evidence" value="ECO:0007669"/>
    <property type="project" value="InterPro"/>
</dbReference>
<dbReference type="InterPro" id="IPR040289">
    <property type="entry name" value="MBP2C"/>
</dbReference>
<sequence>MFEAQRLMDLQDNPNFGDPKSWLSGDNDNTNNISISINSSPTHLPTTHSSLAPTPSGSNVDRDRKASSSFTRRGSMIYTKTPSRESLSKKITEPKGRNATQSIPTKKRRDPVDKDHSKNASNNFDAESFSSFSSRASAAEKDREELVMLKEQVEDLQKKILEKDELLKSAEISKNQMNAVQVKLDELKQQAEEKDSLIKSTQRKLSDAKLHLGFEMGSGFWLWFVYGFQLQLQFGGGGGNDQPSMMVVLTVIQGSDQVLELSEALRESMDTWVNTSSVCGSKSLVEALEKIKLADKQAALEKIQWEAMTSNREVEKLQEDLDSVRGEISSFMLLFESLTKNDSASHTADYDITPNYLDSLSSVDNLDEMEIQRMEEATQAYIAAVAAAKDKQDEESITAAANARLHLQSLVISSERKC</sequence>
<feature type="coiled-coil region" evidence="1">
    <location>
        <begin position="300"/>
        <end position="327"/>
    </location>
</feature>
<accession>A0AAW0LJV2</accession>
<dbReference type="GO" id="GO:0008017">
    <property type="term" value="F:microtubule binding"/>
    <property type="evidence" value="ECO:0007669"/>
    <property type="project" value="InterPro"/>
</dbReference>
<evidence type="ECO:0000256" key="2">
    <source>
        <dbReference type="SAM" id="MobiDB-lite"/>
    </source>
</evidence>
<feature type="region of interest" description="Disordered" evidence="2">
    <location>
        <begin position="1"/>
        <end position="135"/>
    </location>
</feature>
<evidence type="ECO:0000256" key="1">
    <source>
        <dbReference type="SAM" id="Coils"/>
    </source>
</evidence>
<keyword evidence="1" id="KW-0175">Coiled coil</keyword>
<feature type="compositionally biased region" description="Polar residues" evidence="2">
    <location>
        <begin position="67"/>
        <end position="81"/>
    </location>
</feature>
<comment type="caution">
    <text evidence="3">The sequence shown here is derived from an EMBL/GenBank/DDBJ whole genome shotgun (WGS) entry which is preliminary data.</text>
</comment>
<evidence type="ECO:0000313" key="3">
    <source>
        <dbReference type="EMBL" id="KAK7851912.1"/>
    </source>
</evidence>
<evidence type="ECO:0000313" key="4">
    <source>
        <dbReference type="Proteomes" id="UP000237347"/>
    </source>
</evidence>
<dbReference type="AlphaFoldDB" id="A0AAW0LJV2"/>
<protein>
    <submittedName>
        <fullName evidence="3">Protein microtubule binding protein 2c</fullName>
    </submittedName>
</protein>
<name>A0AAW0LJV2_QUESU</name>
<dbReference type="PANTHER" id="PTHR35502:SF2">
    <property type="entry name" value="PROTEIN MICROTUBULE BINDING PROTEIN 2C"/>
    <property type="match status" value="1"/>
</dbReference>
<organism evidence="3 4">
    <name type="scientific">Quercus suber</name>
    <name type="common">Cork oak</name>
    <dbReference type="NCBI Taxonomy" id="58331"/>
    <lineage>
        <taxon>Eukaryota</taxon>
        <taxon>Viridiplantae</taxon>
        <taxon>Streptophyta</taxon>
        <taxon>Embryophyta</taxon>
        <taxon>Tracheophyta</taxon>
        <taxon>Spermatophyta</taxon>
        <taxon>Magnoliopsida</taxon>
        <taxon>eudicotyledons</taxon>
        <taxon>Gunneridae</taxon>
        <taxon>Pentapetalae</taxon>
        <taxon>rosids</taxon>
        <taxon>fabids</taxon>
        <taxon>Fagales</taxon>
        <taxon>Fagaceae</taxon>
        <taxon>Quercus</taxon>
    </lineage>
</organism>
<feature type="compositionally biased region" description="Low complexity" evidence="2">
    <location>
        <begin position="119"/>
        <end position="135"/>
    </location>
</feature>
<proteinExistence type="predicted"/>
<dbReference type="Proteomes" id="UP000237347">
    <property type="component" value="Unassembled WGS sequence"/>
</dbReference>
<reference evidence="3 4" key="1">
    <citation type="journal article" date="2018" name="Sci. Data">
        <title>The draft genome sequence of cork oak.</title>
        <authorList>
            <person name="Ramos A.M."/>
            <person name="Usie A."/>
            <person name="Barbosa P."/>
            <person name="Barros P.M."/>
            <person name="Capote T."/>
            <person name="Chaves I."/>
            <person name="Simoes F."/>
            <person name="Abreu I."/>
            <person name="Carrasquinho I."/>
            <person name="Faro C."/>
            <person name="Guimaraes J.B."/>
            <person name="Mendonca D."/>
            <person name="Nobrega F."/>
            <person name="Rodrigues L."/>
            <person name="Saibo N.J.M."/>
            <person name="Varela M.C."/>
            <person name="Egas C."/>
            <person name="Matos J."/>
            <person name="Miguel C.M."/>
            <person name="Oliveira M.M."/>
            <person name="Ricardo C.P."/>
            <person name="Goncalves S."/>
        </authorList>
    </citation>
    <scope>NUCLEOTIDE SEQUENCE [LARGE SCALE GENOMIC DNA]</scope>
    <source>
        <strain evidence="4">cv. HL8</strain>
    </source>
</reference>
<gene>
    <name evidence="3" type="primary">MBP2C</name>
    <name evidence="3" type="ORF">CFP56_040562</name>
</gene>
<feature type="compositionally biased region" description="Low complexity" evidence="2">
    <location>
        <begin position="24"/>
        <end position="51"/>
    </location>
</feature>
<feature type="coiled-coil region" evidence="1">
    <location>
        <begin position="136"/>
        <end position="204"/>
    </location>
</feature>
<dbReference type="EMBL" id="PKMF04000081">
    <property type="protein sequence ID" value="KAK7851912.1"/>
    <property type="molecule type" value="Genomic_DNA"/>
</dbReference>
<keyword evidence="4" id="KW-1185">Reference proteome</keyword>